<feature type="compositionally biased region" description="Low complexity" evidence="1">
    <location>
        <begin position="235"/>
        <end position="245"/>
    </location>
</feature>
<dbReference type="EMBL" id="JANVFU010000012">
    <property type="protein sequence ID" value="KAJ3741396.1"/>
    <property type="molecule type" value="Genomic_DNA"/>
</dbReference>
<proteinExistence type="predicted"/>
<dbReference type="SUPFAM" id="SSF49562">
    <property type="entry name" value="C2 domain (Calcium/lipid-binding domain, CaLB)"/>
    <property type="match status" value="1"/>
</dbReference>
<keyword evidence="4" id="KW-1185">Reference proteome</keyword>
<evidence type="ECO:0000259" key="2">
    <source>
        <dbReference type="PROSITE" id="PS50004"/>
    </source>
</evidence>
<feature type="region of interest" description="Disordered" evidence="1">
    <location>
        <begin position="226"/>
        <end position="245"/>
    </location>
</feature>
<evidence type="ECO:0000313" key="4">
    <source>
        <dbReference type="Proteomes" id="UP001142393"/>
    </source>
</evidence>
<feature type="compositionally biased region" description="Polar residues" evidence="1">
    <location>
        <begin position="199"/>
        <end position="208"/>
    </location>
</feature>
<dbReference type="InterPro" id="IPR035892">
    <property type="entry name" value="C2_domain_sf"/>
</dbReference>
<sequence>MLKFWPTSPAAMEQLTPRVDAGGHERNPFDNLPQSPSTGTYHPLLTPTRISSVHSPFIPPSAYKELDLTPGPHGSPTQTGAHASFAASLPTTSLSLHAPDFNMQLLPPSARDKPRPSPNKSPATPSSTAEVLPLNTSSSTSKEASTPVSRGQIHVKLIQARGLNVRSMAAQPYVVVQFEQNEFVSRNPTDETDKEVKGTATNLSLSRPTSSNAVNALAAVDAAVKRRSGGSKDNSPVSSVGSKSSTLSAGLFGRLSAHNPVWKHEVSFDVTNSNSLITFNVYDRAVEDQGFLGTLQIKPILVHDHTVDQWYKLNPYENDTNEPVTGEMRVQITFEQYK</sequence>
<feature type="compositionally biased region" description="Polar residues" evidence="1">
    <location>
        <begin position="118"/>
        <end position="149"/>
    </location>
</feature>
<dbReference type="CDD" id="cd11651">
    <property type="entry name" value="YPK1_N_like"/>
    <property type="match status" value="1"/>
</dbReference>
<dbReference type="InterPro" id="IPR000008">
    <property type="entry name" value="C2_dom"/>
</dbReference>
<evidence type="ECO:0000313" key="3">
    <source>
        <dbReference type="EMBL" id="KAJ3741396.1"/>
    </source>
</evidence>
<feature type="region of interest" description="Disordered" evidence="1">
    <location>
        <begin position="102"/>
        <end position="150"/>
    </location>
</feature>
<dbReference type="PROSITE" id="PS50004">
    <property type="entry name" value="C2"/>
    <property type="match status" value="1"/>
</dbReference>
<dbReference type="SMART" id="SM00239">
    <property type="entry name" value="C2"/>
    <property type="match status" value="1"/>
</dbReference>
<name>A0A9W8NV18_9AGAR</name>
<organism evidence="3 4">
    <name type="scientific">Lentinula detonsa</name>
    <dbReference type="NCBI Taxonomy" id="2804962"/>
    <lineage>
        <taxon>Eukaryota</taxon>
        <taxon>Fungi</taxon>
        <taxon>Dikarya</taxon>
        <taxon>Basidiomycota</taxon>
        <taxon>Agaricomycotina</taxon>
        <taxon>Agaricomycetes</taxon>
        <taxon>Agaricomycetidae</taxon>
        <taxon>Agaricales</taxon>
        <taxon>Marasmiineae</taxon>
        <taxon>Omphalotaceae</taxon>
        <taxon>Lentinula</taxon>
    </lineage>
</organism>
<dbReference type="Gene3D" id="2.60.40.150">
    <property type="entry name" value="C2 domain"/>
    <property type="match status" value="1"/>
</dbReference>
<dbReference type="Proteomes" id="UP001142393">
    <property type="component" value="Unassembled WGS sequence"/>
</dbReference>
<evidence type="ECO:0000256" key="1">
    <source>
        <dbReference type="SAM" id="MobiDB-lite"/>
    </source>
</evidence>
<accession>A0A9W8NV18</accession>
<feature type="domain" description="C2" evidence="2">
    <location>
        <begin position="133"/>
        <end position="311"/>
    </location>
</feature>
<gene>
    <name evidence="3" type="ORF">DFH05DRAFT_338105</name>
</gene>
<dbReference type="AlphaFoldDB" id="A0A9W8NV18"/>
<dbReference type="Pfam" id="PF00168">
    <property type="entry name" value="C2"/>
    <property type="match status" value="2"/>
</dbReference>
<feature type="region of interest" description="Disordered" evidence="1">
    <location>
        <begin position="20"/>
        <end position="47"/>
    </location>
</feature>
<feature type="compositionally biased region" description="Basic and acidic residues" evidence="1">
    <location>
        <begin position="188"/>
        <end position="197"/>
    </location>
</feature>
<comment type="caution">
    <text evidence="3">The sequence shown here is derived from an EMBL/GenBank/DDBJ whole genome shotgun (WGS) entry which is preliminary data.</text>
</comment>
<reference evidence="3 4" key="1">
    <citation type="journal article" date="2023" name="Proc. Natl. Acad. Sci. U.S.A.">
        <title>A global phylogenomic analysis of the shiitake genus Lentinula.</title>
        <authorList>
            <person name="Sierra-Patev S."/>
            <person name="Min B."/>
            <person name="Naranjo-Ortiz M."/>
            <person name="Looney B."/>
            <person name="Konkel Z."/>
            <person name="Slot J.C."/>
            <person name="Sakamoto Y."/>
            <person name="Steenwyk J.L."/>
            <person name="Rokas A."/>
            <person name="Carro J."/>
            <person name="Camarero S."/>
            <person name="Ferreira P."/>
            <person name="Molpeceres G."/>
            <person name="Ruiz-Duenas F.J."/>
            <person name="Serrano A."/>
            <person name="Henrissat B."/>
            <person name="Drula E."/>
            <person name="Hughes K.W."/>
            <person name="Mata J.L."/>
            <person name="Ishikawa N.K."/>
            <person name="Vargas-Isla R."/>
            <person name="Ushijima S."/>
            <person name="Smith C.A."/>
            <person name="Donoghue J."/>
            <person name="Ahrendt S."/>
            <person name="Andreopoulos W."/>
            <person name="He G."/>
            <person name="LaButti K."/>
            <person name="Lipzen A."/>
            <person name="Ng V."/>
            <person name="Riley R."/>
            <person name="Sandor L."/>
            <person name="Barry K."/>
            <person name="Martinez A.T."/>
            <person name="Xiao Y."/>
            <person name="Gibbons J.G."/>
            <person name="Terashima K."/>
            <person name="Grigoriev I.V."/>
            <person name="Hibbett D."/>
        </authorList>
    </citation>
    <scope>NUCLEOTIDE SEQUENCE [LARGE SCALE GENOMIC DNA]</scope>
    <source>
        <strain evidence="3 4">TFB7810</strain>
    </source>
</reference>
<feature type="region of interest" description="Disordered" evidence="1">
    <location>
        <begin position="186"/>
        <end position="208"/>
    </location>
</feature>
<protein>
    <recommendedName>
        <fullName evidence="2">C2 domain-containing protein</fullName>
    </recommendedName>
</protein>